<proteinExistence type="predicted"/>
<evidence type="ECO:0000313" key="4">
    <source>
        <dbReference type="EMBL" id="CRF33193.1"/>
    </source>
</evidence>
<keyword evidence="5" id="KW-1185">Reference proteome</keyword>
<dbReference type="PROSITE" id="PS50005">
    <property type="entry name" value="TPR"/>
    <property type="match status" value="2"/>
</dbReference>
<dbReference type="SUPFAM" id="SSF48452">
    <property type="entry name" value="TPR-like"/>
    <property type="match status" value="1"/>
</dbReference>
<keyword evidence="2 3" id="KW-0802">TPR repeat</keyword>
<dbReference type="InterPro" id="IPR011990">
    <property type="entry name" value="TPR-like_helical_dom_sf"/>
</dbReference>
<dbReference type="Gene3D" id="1.25.40.10">
    <property type="entry name" value="Tetratricopeptide repeat domain"/>
    <property type="match status" value="2"/>
</dbReference>
<keyword evidence="1" id="KW-0677">Repeat</keyword>
<dbReference type="Proteomes" id="UP000043763">
    <property type="component" value="Unassembled WGS sequence"/>
</dbReference>
<dbReference type="InterPro" id="IPR051012">
    <property type="entry name" value="CellSynth/LPSAsmb/PSIAsmb"/>
</dbReference>
<name>A0A0G4K6V6_9SPIR</name>
<evidence type="ECO:0000256" key="1">
    <source>
        <dbReference type="ARBA" id="ARBA00022737"/>
    </source>
</evidence>
<evidence type="ECO:0000256" key="3">
    <source>
        <dbReference type="PROSITE-ProRule" id="PRU00339"/>
    </source>
</evidence>
<dbReference type="InterPro" id="IPR013105">
    <property type="entry name" value="TPR_2"/>
</dbReference>
<dbReference type="AlphaFoldDB" id="A0A0G4K6V6"/>
<dbReference type="EMBL" id="CVLB01000001">
    <property type="protein sequence ID" value="CRF33193.1"/>
    <property type="molecule type" value="Genomic_DNA"/>
</dbReference>
<dbReference type="Pfam" id="PF07719">
    <property type="entry name" value="TPR_2"/>
    <property type="match status" value="1"/>
</dbReference>
<accession>A0A0G4K6V6</accession>
<protein>
    <submittedName>
        <fullName evidence="4">Uncharacterized protein</fullName>
    </submittedName>
</protein>
<organism evidence="4 5">
    <name type="scientific">Brachyspira suanatina</name>
    <dbReference type="NCBI Taxonomy" id="381802"/>
    <lineage>
        <taxon>Bacteria</taxon>
        <taxon>Pseudomonadati</taxon>
        <taxon>Spirochaetota</taxon>
        <taxon>Spirochaetia</taxon>
        <taxon>Brachyspirales</taxon>
        <taxon>Brachyspiraceae</taxon>
        <taxon>Brachyspira</taxon>
    </lineage>
</organism>
<dbReference type="PANTHER" id="PTHR45586">
    <property type="entry name" value="TPR REPEAT-CONTAINING PROTEIN PA4667"/>
    <property type="match status" value="1"/>
</dbReference>
<dbReference type="Pfam" id="PF13414">
    <property type="entry name" value="TPR_11"/>
    <property type="match status" value="1"/>
</dbReference>
<dbReference type="PROSITE" id="PS50293">
    <property type="entry name" value="TPR_REGION"/>
    <property type="match status" value="1"/>
</dbReference>
<dbReference type="OrthoDB" id="9766710at2"/>
<sequence length="229" mass="26305">MSIGSSRSKLEDGIKFFRNENYKEAIDSLEKIFSEKNDVESGYHLALAYAQIQDYDNTLQVFDKIMRRLDNPLRLMQAHIIVGYIYAVKEMYDLAEFELLDALSSGVENTQIHAALGYVYYKKGNIRKAIEHLRKAVNLDPKSANARNSLGFILADTETNIEEGIEEIRKALAIDPNNPAYLDSLGWAFLKKNDFERAKEFLTKAFELAPTNRDIKEHLLKLDKSSYKR</sequence>
<evidence type="ECO:0000256" key="2">
    <source>
        <dbReference type="ARBA" id="ARBA00022803"/>
    </source>
</evidence>
<feature type="repeat" description="TPR" evidence="3">
    <location>
        <begin position="179"/>
        <end position="212"/>
    </location>
</feature>
<gene>
    <name evidence="4" type="ORF">BRSU_1286</name>
</gene>
<feature type="repeat" description="TPR" evidence="3">
    <location>
        <begin position="110"/>
        <end position="143"/>
    </location>
</feature>
<reference evidence="5" key="1">
    <citation type="submission" date="2015-04" db="EMBL/GenBank/DDBJ databases">
        <authorList>
            <person name="Mushtaq Mamoona"/>
        </authorList>
    </citation>
    <scope>NUCLEOTIDE SEQUENCE [LARGE SCALE GENOMIC DNA]</scope>
    <source>
        <strain evidence="5">AN4859/03</strain>
    </source>
</reference>
<evidence type="ECO:0000313" key="5">
    <source>
        <dbReference type="Proteomes" id="UP000043763"/>
    </source>
</evidence>
<dbReference type="InterPro" id="IPR019734">
    <property type="entry name" value="TPR_rpt"/>
</dbReference>
<dbReference type="PANTHER" id="PTHR45586:SF1">
    <property type="entry name" value="LIPOPOLYSACCHARIDE ASSEMBLY PROTEIN B"/>
    <property type="match status" value="1"/>
</dbReference>
<dbReference type="SMART" id="SM00028">
    <property type="entry name" value="TPR"/>
    <property type="match status" value="4"/>
</dbReference>
<dbReference type="RefSeq" id="WP_048594422.1">
    <property type="nucleotide sequence ID" value="NZ_CVLB01000001.1"/>
</dbReference>